<organism evidence="1 2">
    <name type="scientific">Hymenobacter sublimis</name>
    <dbReference type="NCBI Taxonomy" id="2933777"/>
    <lineage>
        <taxon>Bacteria</taxon>
        <taxon>Pseudomonadati</taxon>
        <taxon>Bacteroidota</taxon>
        <taxon>Cytophagia</taxon>
        <taxon>Cytophagales</taxon>
        <taxon>Hymenobacteraceae</taxon>
        <taxon>Hymenobacter</taxon>
    </lineage>
</organism>
<evidence type="ECO:0000313" key="1">
    <source>
        <dbReference type="EMBL" id="UPL50535.1"/>
    </source>
</evidence>
<accession>A0ABY4JD80</accession>
<reference evidence="1 2" key="1">
    <citation type="submission" date="2022-04" db="EMBL/GenBank/DDBJ databases">
        <title>Hymenobacter sp. isolated from the air.</title>
        <authorList>
            <person name="Won M."/>
            <person name="Lee C.-M."/>
            <person name="Woen H.-Y."/>
            <person name="Kwon S.-W."/>
        </authorList>
    </citation>
    <scope>NUCLEOTIDE SEQUENCE [LARGE SCALE GENOMIC DNA]</scope>
    <source>
        <strain evidence="2">5516 S-25</strain>
    </source>
</reference>
<dbReference type="RefSeq" id="WP_247976547.1">
    <property type="nucleotide sequence ID" value="NZ_CP095848.1"/>
</dbReference>
<gene>
    <name evidence="1" type="ORF">MWH26_06410</name>
</gene>
<proteinExistence type="predicted"/>
<evidence type="ECO:0000313" key="2">
    <source>
        <dbReference type="Proteomes" id="UP000829647"/>
    </source>
</evidence>
<protein>
    <submittedName>
        <fullName evidence="1">Uncharacterized protein</fullName>
    </submittedName>
</protein>
<dbReference type="Proteomes" id="UP000829647">
    <property type="component" value="Chromosome"/>
</dbReference>
<name>A0ABY4JD80_9BACT</name>
<sequence length="294" mass="32021">MRSYFTYYSNKTLSVSSTLLPATLAYKQRVEAGGGSVHNINYVNECYQFIADVGITGSNNGCWINAHFGNKINGSNQVEKAYCLFGNDMVPVTQNTSRVLLTSVINNQKSYSFERGALKVESASYSVSSGKVTVGMVSVVTAFETIIFAEYSDNFNSNSGWGTFMEDSSGRLTAGIKPLPDAYSISQVTEINTPNIVTNRVTTFDLSRSSNESSQLVNGYTSTVFGNYNIDNPNDYVLSAQPLYLGGRGGTNFLTNKAHVNGLSVLPVTLSDAVRSRYSTLLSKPYEASFYADM</sequence>
<dbReference type="EMBL" id="CP095848">
    <property type="protein sequence ID" value="UPL50535.1"/>
    <property type="molecule type" value="Genomic_DNA"/>
</dbReference>
<keyword evidence="2" id="KW-1185">Reference proteome</keyword>